<feature type="transmembrane region" description="Helical" evidence="1">
    <location>
        <begin position="113"/>
        <end position="136"/>
    </location>
</feature>
<gene>
    <name evidence="2" type="ORF">V0288_04995</name>
</gene>
<accession>A0AAW9QHB5</accession>
<keyword evidence="3" id="KW-1185">Reference proteome</keyword>
<feature type="transmembrane region" description="Helical" evidence="1">
    <location>
        <begin position="50"/>
        <end position="74"/>
    </location>
</feature>
<keyword evidence="1" id="KW-1133">Transmembrane helix</keyword>
<name>A0AAW9QHB5_9CHRO</name>
<evidence type="ECO:0000313" key="2">
    <source>
        <dbReference type="EMBL" id="MEG3436468.1"/>
    </source>
</evidence>
<feature type="transmembrane region" description="Helical" evidence="1">
    <location>
        <begin position="156"/>
        <end position="181"/>
    </location>
</feature>
<evidence type="ECO:0000256" key="1">
    <source>
        <dbReference type="SAM" id="Phobius"/>
    </source>
</evidence>
<feature type="transmembrane region" description="Helical" evidence="1">
    <location>
        <begin position="193"/>
        <end position="212"/>
    </location>
</feature>
<dbReference type="AlphaFoldDB" id="A0AAW9QHB5"/>
<dbReference type="RefSeq" id="WP_332863924.1">
    <property type="nucleotide sequence ID" value="NZ_JBAFSM010000006.1"/>
</dbReference>
<feature type="transmembrane region" description="Helical" evidence="1">
    <location>
        <begin position="20"/>
        <end position="38"/>
    </location>
</feature>
<comment type="caution">
    <text evidence="2">The sequence shown here is derived from an EMBL/GenBank/DDBJ whole genome shotgun (WGS) entry which is preliminary data.</text>
</comment>
<sequence>MLTSPLVLACEPIIPLMQLYSWPLSSLVGVIFIKAIWFAKIGEEKGFSPFISFVAMFLANIVTTVIGLVLVAFFAAPMLLLYSVIIVVCISIPPVIRLFLLSNRKIKKRKINLVFWILLVPLLTLIFFGSIIFLFLAESIGSREGVSFTYWITKFAYIYCGLAFSFFLTAVWEELVAGSILKSSFLPEISRMNLYIMLGVWIVFAALSLGLYR</sequence>
<reference evidence="2 3" key="1">
    <citation type="submission" date="2024-01" db="EMBL/GenBank/DDBJ databases">
        <title>Genomic insights into the taxonomy and metabolism of the cyanobacterium Pannus brasiliensis CCIBt3594.</title>
        <authorList>
            <person name="Machado M."/>
            <person name="Botero N.B."/>
            <person name="Andreote A.P.D."/>
            <person name="Feitosa A.M.T."/>
            <person name="Popin R."/>
            <person name="Sivonen K."/>
            <person name="Fiore M.F."/>
        </authorList>
    </citation>
    <scope>NUCLEOTIDE SEQUENCE [LARGE SCALE GENOMIC DNA]</scope>
    <source>
        <strain evidence="2 3">CCIBt3594</strain>
    </source>
</reference>
<keyword evidence="1" id="KW-0812">Transmembrane</keyword>
<feature type="transmembrane region" description="Helical" evidence="1">
    <location>
        <begin position="80"/>
        <end position="101"/>
    </location>
</feature>
<organism evidence="2 3">
    <name type="scientific">Pannus brasiliensis CCIBt3594</name>
    <dbReference type="NCBI Taxonomy" id="1427578"/>
    <lineage>
        <taxon>Bacteria</taxon>
        <taxon>Bacillati</taxon>
        <taxon>Cyanobacteriota</taxon>
        <taxon>Cyanophyceae</taxon>
        <taxon>Oscillatoriophycideae</taxon>
        <taxon>Chroococcales</taxon>
        <taxon>Microcystaceae</taxon>
        <taxon>Pannus</taxon>
    </lineage>
</organism>
<keyword evidence="1" id="KW-0472">Membrane</keyword>
<dbReference type="Proteomes" id="UP001328733">
    <property type="component" value="Unassembled WGS sequence"/>
</dbReference>
<evidence type="ECO:0000313" key="3">
    <source>
        <dbReference type="Proteomes" id="UP001328733"/>
    </source>
</evidence>
<protein>
    <submittedName>
        <fullName evidence="2">Uncharacterized protein</fullName>
    </submittedName>
</protein>
<dbReference type="EMBL" id="JBAFSM010000006">
    <property type="protein sequence ID" value="MEG3436468.1"/>
    <property type="molecule type" value="Genomic_DNA"/>
</dbReference>
<proteinExistence type="predicted"/>